<protein>
    <submittedName>
        <fullName evidence="2">Nucleotidyltransferase family protein</fullName>
    </submittedName>
</protein>
<dbReference type="AlphaFoldDB" id="A0A9D2QHE1"/>
<gene>
    <name evidence="2" type="ORF">H9926_04495</name>
</gene>
<dbReference type="SUPFAM" id="SSF52374">
    <property type="entry name" value="Nucleotidylyl transferase"/>
    <property type="match status" value="1"/>
</dbReference>
<reference evidence="2" key="1">
    <citation type="journal article" date="2021" name="PeerJ">
        <title>Extensive microbial diversity within the chicken gut microbiome revealed by metagenomics and culture.</title>
        <authorList>
            <person name="Gilroy R."/>
            <person name="Ravi A."/>
            <person name="Getino M."/>
            <person name="Pursley I."/>
            <person name="Horton D.L."/>
            <person name="Alikhan N.F."/>
            <person name="Baker D."/>
            <person name="Gharbi K."/>
            <person name="Hall N."/>
            <person name="Watson M."/>
            <person name="Adriaenssens E.M."/>
            <person name="Foster-Nyarko E."/>
            <person name="Jarju S."/>
            <person name="Secka A."/>
            <person name="Antonio M."/>
            <person name="Oren A."/>
            <person name="Chaudhuri R.R."/>
            <person name="La Ragione R."/>
            <person name="Hildebrand F."/>
            <person name="Pallen M.J."/>
        </authorList>
    </citation>
    <scope>NUCLEOTIDE SEQUENCE</scope>
    <source>
        <strain evidence="2">ChiBcec1-1630</strain>
    </source>
</reference>
<evidence type="ECO:0000313" key="3">
    <source>
        <dbReference type="Proteomes" id="UP000823922"/>
    </source>
</evidence>
<dbReference type="InterPro" id="IPR008513">
    <property type="entry name" value="tRNA(Met)_cyd_acetate_ligase"/>
</dbReference>
<evidence type="ECO:0000313" key="2">
    <source>
        <dbReference type="EMBL" id="HJC87258.1"/>
    </source>
</evidence>
<dbReference type="EMBL" id="DWVS01000110">
    <property type="protein sequence ID" value="HJC87258.1"/>
    <property type="molecule type" value="Genomic_DNA"/>
</dbReference>
<dbReference type="Proteomes" id="UP000823922">
    <property type="component" value="Unassembled WGS sequence"/>
</dbReference>
<dbReference type="PANTHER" id="PTHR37825">
    <property type="entry name" value="TRNA(MET) CYTIDINE ACETATE LIGASE"/>
    <property type="match status" value="1"/>
</dbReference>
<evidence type="ECO:0000256" key="1">
    <source>
        <dbReference type="ARBA" id="ARBA00022694"/>
    </source>
</evidence>
<dbReference type="GO" id="GO:0008033">
    <property type="term" value="P:tRNA processing"/>
    <property type="evidence" value="ECO:0007669"/>
    <property type="project" value="UniProtKB-KW"/>
</dbReference>
<sequence>MTVTGIIAEYNPLHKGHEYQLKEARRLTGADYIIVVMSGCFTQRGTPAVLDKYDRAHMALSCGADLVLELPTRFACASAEYFASGAVSVLNRLGCVDYLCFGSECGDTQALRSAAALLSRAEKSPEYQHSLREAQKGGLSFPAARSRALESSRGTFSESFSEADASLFSLPNNILGIEYCRALDVLKSPIRPITIRRRGNYHDTELKEAHGGATSIKASSTPDAPFSSASAIRTALKNTGSSDTDAPGPEESLFSSLPDTSRRLLFERSDGRGIVTEEDFSSLLRYRLLQLMEEGTPAENGIRTASSAALTAFADVTPSLADKIVRHLYSFT</sequence>
<organism evidence="2 3">
    <name type="scientific">Candidatus Eisenbergiella intestinigallinarum</name>
    <dbReference type="NCBI Taxonomy" id="2838549"/>
    <lineage>
        <taxon>Bacteria</taxon>
        <taxon>Bacillati</taxon>
        <taxon>Bacillota</taxon>
        <taxon>Clostridia</taxon>
        <taxon>Lachnospirales</taxon>
        <taxon>Lachnospiraceae</taxon>
        <taxon>Eisenbergiella</taxon>
    </lineage>
</organism>
<comment type="caution">
    <text evidence="2">The sequence shown here is derived from an EMBL/GenBank/DDBJ whole genome shotgun (WGS) entry which is preliminary data.</text>
</comment>
<dbReference type="Pfam" id="PF05636">
    <property type="entry name" value="HIGH_NTase1"/>
    <property type="match status" value="1"/>
</dbReference>
<feature type="non-terminal residue" evidence="2">
    <location>
        <position position="332"/>
    </location>
</feature>
<keyword evidence="1" id="KW-0819">tRNA processing</keyword>
<accession>A0A9D2QHE1</accession>
<dbReference type="InterPro" id="IPR014729">
    <property type="entry name" value="Rossmann-like_a/b/a_fold"/>
</dbReference>
<proteinExistence type="predicted"/>
<dbReference type="PANTHER" id="PTHR37825:SF1">
    <property type="entry name" value="TRNA(MET) CYTIDINE ACETATE LIGASE"/>
    <property type="match status" value="1"/>
</dbReference>
<name>A0A9D2QHE1_9FIRM</name>
<dbReference type="Gene3D" id="3.40.50.620">
    <property type="entry name" value="HUPs"/>
    <property type="match status" value="1"/>
</dbReference>
<reference evidence="2" key="2">
    <citation type="submission" date="2021-04" db="EMBL/GenBank/DDBJ databases">
        <authorList>
            <person name="Gilroy R."/>
        </authorList>
    </citation>
    <scope>NUCLEOTIDE SEQUENCE</scope>
    <source>
        <strain evidence="2">ChiBcec1-1630</strain>
    </source>
</reference>